<proteinExistence type="inferred from homology"/>
<gene>
    <name evidence="9" type="ORF">NUH88_16630</name>
</gene>
<evidence type="ECO:0000256" key="7">
    <source>
        <dbReference type="ARBA" id="ARBA00023136"/>
    </source>
</evidence>
<evidence type="ECO:0000256" key="2">
    <source>
        <dbReference type="ARBA" id="ARBA00007935"/>
    </source>
</evidence>
<dbReference type="PANTHER" id="PTHR30472:SF25">
    <property type="entry name" value="ABC TRANSPORTER PERMEASE PROTEIN MJ0876-RELATED"/>
    <property type="match status" value="1"/>
</dbReference>
<feature type="transmembrane region" description="Helical" evidence="8">
    <location>
        <begin position="327"/>
        <end position="344"/>
    </location>
</feature>
<accession>A0A9J7AR09</accession>
<sequence>MSETTALPRRVADRRGGVPIFGLMGAALLVIVFAELVLGPVQLGMGDLLAVLVGEGERGPTAILLQIRLPRAVLGLAVGLGLALSGCAMQGVLRNPLADPGLIGVTAGAAVGAVTVIVLGNYFVGDLPAPVRPYALPLGAFIGGMAVTGFVFSLSHRSGGTNVAMLILAGVAVNAIAGALIGAMVYISDDQQLRDLTFWSMGSIASGNWMQVSVTTALALAAALGLLTMGRSLDLFQLGERAAFHAGIDIEREKWRIALLTAIAVGAVTAAAGPIGFIGLVAPHMARLIVGPAHRNVLPAAALIGGALILGADLAVRMVVPPTEPPIGLATSMIGGPFFLWLLMRRMKRGGL</sequence>
<dbReference type="Pfam" id="PF01032">
    <property type="entry name" value="FecCD"/>
    <property type="match status" value="1"/>
</dbReference>
<dbReference type="SUPFAM" id="SSF81345">
    <property type="entry name" value="ABC transporter involved in vitamin B12 uptake, BtuC"/>
    <property type="match status" value="1"/>
</dbReference>
<feature type="transmembrane region" description="Helical" evidence="8">
    <location>
        <begin position="101"/>
        <end position="122"/>
    </location>
</feature>
<keyword evidence="3" id="KW-0813">Transport</keyword>
<evidence type="ECO:0000313" key="9">
    <source>
        <dbReference type="EMBL" id="UUX49017.1"/>
    </source>
</evidence>
<evidence type="ECO:0000256" key="4">
    <source>
        <dbReference type="ARBA" id="ARBA00022475"/>
    </source>
</evidence>
<dbReference type="InterPro" id="IPR037294">
    <property type="entry name" value="ABC_BtuC-like"/>
</dbReference>
<keyword evidence="6 8" id="KW-1133">Transmembrane helix</keyword>
<organism evidence="9 10">
    <name type="scientific">Nisaea acidiphila</name>
    <dbReference type="NCBI Taxonomy" id="1862145"/>
    <lineage>
        <taxon>Bacteria</taxon>
        <taxon>Pseudomonadati</taxon>
        <taxon>Pseudomonadota</taxon>
        <taxon>Alphaproteobacteria</taxon>
        <taxon>Rhodospirillales</taxon>
        <taxon>Thalassobaculaceae</taxon>
        <taxon>Nisaea</taxon>
    </lineage>
</organism>
<dbReference type="EMBL" id="CP102480">
    <property type="protein sequence ID" value="UUX49017.1"/>
    <property type="molecule type" value="Genomic_DNA"/>
</dbReference>
<dbReference type="PANTHER" id="PTHR30472">
    <property type="entry name" value="FERRIC ENTEROBACTIN TRANSPORT SYSTEM PERMEASE PROTEIN"/>
    <property type="match status" value="1"/>
</dbReference>
<keyword evidence="7 8" id="KW-0472">Membrane</keyword>
<feature type="transmembrane region" description="Helical" evidence="8">
    <location>
        <begin position="134"/>
        <end position="154"/>
    </location>
</feature>
<dbReference type="KEGG" id="naci:NUH88_16630"/>
<keyword evidence="4" id="KW-1003">Cell membrane</keyword>
<dbReference type="RefSeq" id="WP_257767518.1">
    <property type="nucleotide sequence ID" value="NZ_CP102480.1"/>
</dbReference>
<feature type="transmembrane region" description="Helical" evidence="8">
    <location>
        <begin position="257"/>
        <end position="280"/>
    </location>
</feature>
<dbReference type="GO" id="GO:0033214">
    <property type="term" value="P:siderophore-iron import into cell"/>
    <property type="evidence" value="ECO:0007669"/>
    <property type="project" value="TreeGrafter"/>
</dbReference>
<keyword evidence="5 8" id="KW-0812">Transmembrane</keyword>
<dbReference type="GO" id="GO:0005886">
    <property type="term" value="C:plasma membrane"/>
    <property type="evidence" value="ECO:0007669"/>
    <property type="project" value="UniProtKB-SubCell"/>
</dbReference>
<protein>
    <submittedName>
        <fullName evidence="9">Iron ABC transporter permease</fullName>
    </submittedName>
</protein>
<comment type="subcellular location">
    <subcellularLocation>
        <location evidence="1">Cell membrane</location>
        <topology evidence="1">Multi-pass membrane protein</topology>
    </subcellularLocation>
</comment>
<dbReference type="FunFam" id="1.10.3470.10:FF:000001">
    <property type="entry name" value="Vitamin B12 ABC transporter permease BtuC"/>
    <property type="match status" value="1"/>
</dbReference>
<dbReference type="CDD" id="cd06550">
    <property type="entry name" value="TM_ABC_iron-siderophores_like"/>
    <property type="match status" value="1"/>
</dbReference>
<feature type="transmembrane region" description="Helical" evidence="8">
    <location>
        <begin position="20"/>
        <end position="39"/>
    </location>
</feature>
<evidence type="ECO:0000256" key="8">
    <source>
        <dbReference type="SAM" id="Phobius"/>
    </source>
</evidence>
<feature type="transmembrane region" description="Helical" evidence="8">
    <location>
        <begin position="208"/>
        <end position="227"/>
    </location>
</feature>
<evidence type="ECO:0000256" key="3">
    <source>
        <dbReference type="ARBA" id="ARBA00022448"/>
    </source>
</evidence>
<feature type="transmembrane region" description="Helical" evidence="8">
    <location>
        <begin position="72"/>
        <end position="89"/>
    </location>
</feature>
<comment type="similarity">
    <text evidence="2">Belongs to the binding-protein-dependent transport system permease family. FecCD subfamily.</text>
</comment>
<feature type="transmembrane region" description="Helical" evidence="8">
    <location>
        <begin position="166"/>
        <end position="188"/>
    </location>
</feature>
<dbReference type="AlphaFoldDB" id="A0A9J7AR09"/>
<dbReference type="Gene3D" id="1.10.3470.10">
    <property type="entry name" value="ABC transporter involved in vitamin B12 uptake, BtuC"/>
    <property type="match status" value="1"/>
</dbReference>
<evidence type="ECO:0000256" key="6">
    <source>
        <dbReference type="ARBA" id="ARBA00022989"/>
    </source>
</evidence>
<dbReference type="InterPro" id="IPR000522">
    <property type="entry name" value="ABC_transptr_permease_BtuC"/>
</dbReference>
<evidence type="ECO:0000256" key="5">
    <source>
        <dbReference type="ARBA" id="ARBA00022692"/>
    </source>
</evidence>
<name>A0A9J7AR09_9PROT</name>
<evidence type="ECO:0000256" key="1">
    <source>
        <dbReference type="ARBA" id="ARBA00004651"/>
    </source>
</evidence>
<keyword evidence="10" id="KW-1185">Reference proteome</keyword>
<evidence type="ECO:0000313" key="10">
    <source>
        <dbReference type="Proteomes" id="UP001060336"/>
    </source>
</evidence>
<dbReference type="Proteomes" id="UP001060336">
    <property type="component" value="Chromosome"/>
</dbReference>
<dbReference type="GO" id="GO:0022857">
    <property type="term" value="F:transmembrane transporter activity"/>
    <property type="evidence" value="ECO:0007669"/>
    <property type="project" value="InterPro"/>
</dbReference>
<reference evidence="9" key="1">
    <citation type="submission" date="2022-08" db="EMBL/GenBank/DDBJ databases">
        <title>Nisaea acidiphila sp. nov., isolated from a marine algal debris and emended description of the genus Nisaea Urios et al. 2008.</title>
        <authorList>
            <person name="Kwon K."/>
        </authorList>
    </citation>
    <scope>NUCLEOTIDE SEQUENCE</scope>
    <source>
        <strain evidence="9">MEBiC11861</strain>
    </source>
</reference>
<feature type="transmembrane region" description="Helical" evidence="8">
    <location>
        <begin position="300"/>
        <end position="320"/>
    </location>
</feature>